<dbReference type="InterPro" id="IPR001320">
    <property type="entry name" value="Iontro_rcpt_C"/>
</dbReference>
<sequence length="98" mass="11449">MIIGERVINNWSRFVLIIWIFVVLILTQSYIANLTSILTVQRLQPTFVDVKEIIKKGYNVGYLKDSFAKELLIDQLSFNESNLKAYETLEDYQMNVKS</sequence>
<evidence type="ECO:0000313" key="14">
    <source>
        <dbReference type="Proteomes" id="UP000237347"/>
    </source>
</evidence>
<comment type="subcellular location">
    <subcellularLocation>
        <location evidence="1">Membrane</location>
        <topology evidence="1">Multi-pass membrane protein</topology>
    </subcellularLocation>
</comment>
<keyword evidence="8" id="KW-0325">Glycoprotein</keyword>
<dbReference type="Proteomes" id="UP000237347">
    <property type="component" value="Unassembled WGS sequence"/>
</dbReference>
<proteinExistence type="predicted"/>
<keyword evidence="5" id="KW-0406">Ion transport</keyword>
<keyword evidence="2" id="KW-0813">Transport</keyword>
<evidence type="ECO:0000256" key="10">
    <source>
        <dbReference type="ARBA" id="ARBA00023303"/>
    </source>
</evidence>
<evidence type="ECO:0000256" key="11">
    <source>
        <dbReference type="SAM" id="Phobius"/>
    </source>
</evidence>
<keyword evidence="4 11" id="KW-1133">Transmembrane helix</keyword>
<dbReference type="InterPro" id="IPR015683">
    <property type="entry name" value="Ionotropic_Glu_rcpt"/>
</dbReference>
<dbReference type="GO" id="GO:0015276">
    <property type="term" value="F:ligand-gated monoatomic ion channel activity"/>
    <property type="evidence" value="ECO:0007669"/>
    <property type="project" value="InterPro"/>
</dbReference>
<evidence type="ECO:0000256" key="3">
    <source>
        <dbReference type="ARBA" id="ARBA00022692"/>
    </source>
</evidence>
<name>A0AAW0KHR5_QUESU</name>
<reference evidence="13 14" key="1">
    <citation type="journal article" date="2018" name="Sci. Data">
        <title>The draft genome sequence of cork oak.</title>
        <authorList>
            <person name="Ramos A.M."/>
            <person name="Usie A."/>
            <person name="Barbosa P."/>
            <person name="Barros P.M."/>
            <person name="Capote T."/>
            <person name="Chaves I."/>
            <person name="Simoes F."/>
            <person name="Abreu I."/>
            <person name="Carrasquinho I."/>
            <person name="Faro C."/>
            <person name="Guimaraes J.B."/>
            <person name="Mendonca D."/>
            <person name="Nobrega F."/>
            <person name="Rodrigues L."/>
            <person name="Saibo N.J.M."/>
            <person name="Varela M.C."/>
            <person name="Egas C."/>
            <person name="Matos J."/>
            <person name="Miguel C.M."/>
            <person name="Oliveira M.M."/>
            <person name="Ricardo C.P."/>
            <person name="Goncalves S."/>
        </authorList>
    </citation>
    <scope>NUCLEOTIDE SEQUENCE [LARGE SCALE GENOMIC DNA]</scope>
    <source>
        <strain evidence="14">cv. HL8</strain>
    </source>
</reference>
<comment type="caution">
    <text evidence="13">The sequence shown here is derived from an EMBL/GenBank/DDBJ whole genome shotgun (WGS) entry which is preliminary data.</text>
</comment>
<evidence type="ECO:0000256" key="5">
    <source>
        <dbReference type="ARBA" id="ARBA00023065"/>
    </source>
</evidence>
<organism evidence="13 14">
    <name type="scientific">Quercus suber</name>
    <name type="common">Cork oak</name>
    <dbReference type="NCBI Taxonomy" id="58331"/>
    <lineage>
        <taxon>Eukaryota</taxon>
        <taxon>Viridiplantae</taxon>
        <taxon>Streptophyta</taxon>
        <taxon>Embryophyta</taxon>
        <taxon>Tracheophyta</taxon>
        <taxon>Spermatophyta</taxon>
        <taxon>Magnoliopsida</taxon>
        <taxon>eudicotyledons</taxon>
        <taxon>Gunneridae</taxon>
        <taxon>Pentapetalae</taxon>
        <taxon>rosids</taxon>
        <taxon>fabids</taxon>
        <taxon>Fagales</taxon>
        <taxon>Fagaceae</taxon>
        <taxon>Quercus</taxon>
    </lineage>
</organism>
<evidence type="ECO:0000256" key="1">
    <source>
        <dbReference type="ARBA" id="ARBA00004141"/>
    </source>
</evidence>
<dbReference type="EMBL" id="PKMF04000309">
    <property type="protein sequence ID" value="KAK7838290.1"/>
    <property type="molecule type" value="Genomic_DNA"/>
</dbReference>
<dbReference type="Gene3D" id="1.10.287.70">
    <property type="match status" value="1"/>
</dbReference>
<keyword evidence="6 11" id="KW-0472">Membrane</keyword>
<evidence type="ECO:0000256" key="4">
    <source>
        <dbReference type="ARBA" id="ARBA00022989"/>
    </source>
</evidence>
<evidence type="ECO:0000259" key="12">
    <source>
        <dbReference type="Pfam" id="PF00060"/>
    </source>
</evidence>
<feature type="domain" description="Ionotropic glutamate receptor C-terminal" evidence="12">
    <location>
        <begin position="5"/>
        <end position="56"/>
    </location>
</feature>
<evidence type="ECO:0000256" key="2">
    <source>
        <dbReference type="ARBA" id="ARBA00022448"/>
    </source>
</evidence>
<keyword evidence="7 13" id="KW-0675">Receptor</keyword>
<evidence type="ECO:0000256" key="6">
    <source>
        <dbReference type="ARBA" id="ARBA00023136"/>
    </source>
</evidence>
<dbReference type="GO" id="GO:0016020">
    <property type="term" value="C:membrane"/>
    <property type="evidence" value="ECO:0007669"/>
    <property type="project" value="UniProtKB-SubCell"/>
</dbReference>
<gene>
    <name evidence="13" type="primary">GLR2.7_4</name>
    <name evidence="13" type="ORF">CFP56_019996</name>
</gene>
<evidence type="ECO:0000256" key="8">
    <source>
        <dbReference type="ARBA" id="ARBA00023180"/>
    </source>
</evidence>
<feature type="transmembrane region" description="Helical" evidence="11">
    <location>
        <begin position="12"/>
        <end position="31"/>
    </location>
</feature>
<dbReference type="PANTHER" id="PTHR18966">
    <property type="entry name" value="IONOTROPIC GLUTAMATE RECEPTOR"/>
    <property type="match status" value="1"/>
</dbReference>
<dbReference type="Pfam" id="PF00060">
    <property type="entry name" value="Lig_chan"/>
    <property type="match status" value="1"/>
</dbReference>
<accession>A0AAW0KHR5</accession>
<dbReference type="AlphaFoldDB" id="A0AAW0KHR5"/>
<evidence type="ECO:0000313" key="13">
    <source>
        <dbReference type="EMBL" id="KAK7838290.1"/>
    </source>
</evidence>
<evidence type="ECO:0000256" key="7">
    <source>
        <dbReference type="ARBA" id="ARBA00023170"/>
    </source>
</evidence>
<protein>
    <submittedName>
        <fullName evidence="13">Glutamate receptor 2.7</fullName>
    </submittedName>
</protein>
<keyword evidence="14" id="KW-1185">Reference proteome</keyword>
<keyword evidence="10" id="KW-0407">Ion channel</keyword>
<evidence type="ECO:0000256" key="9">
    <source>
        <dbReference type="ARBA" id="ARBA00023286"/>
    </source>
</evidence>
<keyword evidence="3 11" id="KW-0812">Transmembrane</keyword>
<keyword evidence="9" id="KW-1071">Ligand-gated ion channel</keyword>